<organism evidence="2 3">
    <name type="scientific">Rhizoctonia solani</name>
    <dbReference type="NCBI Taxonomy" id="456999"/>
    <lineage>
        <taxon>Eukaryota</taxon>
        <taxon>Fungi</taxon>
        <taxon>Dikarya</taxon>
        <taxon>Basidiomycota</taxon>
        <taxon>Agaricomycotina</taxon>
        <taxon>Agaricomycetes</taxon>
        <taxon>Cantharellales</taxon>
        <taxon>Ceratobasidiaceae</taxon>
        <taxon>Rhizoctonia</taxon>
    </lineage>
</organism>
<sequence length="297" mass="32193">MLSALSYPDVGSGLRLWRRPPCPFPSHALTWSHSARQAKGNEQEISVVTAMGEELGIQRMGNEEEGGRGGQARRARDEAIAGGEEAAAGRADGRTEGGEDRQKAEEEDKRKGKGLKNMTRAVEESSELKSVAGRLGRKLCTRVGQVASSQSELGRLVCIFNAHLKLPSHPIPTETGASQATDGLPAETSGVAGGGEAPCKAMRDLFGEGHRPNRWMGSRHAHNLQGRSNVHKMIDRELEGKNDPDDKPPTLETTSQYTDRMVVQLVLYAAILQTSPMPAQIEPDSVPAQFRLAKLWT</sequence>
<feature type="compositionally biased region" description="Low complexity" evidence="1">
    <location>
        <begin position="80"/>
        <end position="90"/>
    </location>
</feature>
<feature type="region of interest" description="Disordered" evidence="1">
    <location>
        <begin position="170"/>
        <end position="197"/>
    </location>
</feature>
<name>A0A8H7HQ66_9AGAM</name>
<proteinExistence type="predicted"/>
<dbReference type="OrthoDB" id="420884at2759"/>
<feature type="compositionally biased region" description="Basic and acidic residues" evidence="1">
    <location>
        <begin position="91"/>
        <end position="110"/>
    </location>
</feature>
<evidence type="ECO:0000313" key="2">
    <source>
        <dbReference type="EMBL" id="KAF8704527.1"/>
    </source>
</evidence>
<dbReference type="InterPro" id="IPR038506">
    <property type="entry name" value="GLE1-like_sf"/>
</dbReference>
<reference evidence="2" key="1">
    <citation type="submission" date="2020-09" db="EMBL/GenBank/DDBJ databases">
        <title>Comparative genome analyses of four rice-infecting Rhizoctonia solani isolates reveal extensive enrichment of homogalacturonan modification genes.</title>
        <authorList>
            <person name="Lee D.-Y."/>
            <person name="Jeon J."/>
            <person name="Kim K.-T."/>
            <person name="Cheong K."/>
            <person name="Song H."/>
            <person name="Choi G."/>
            <person name="Ko J."/>
            <person name="Opiyo S.O."/>
            <person name="Zuo S."/>
            <person name="Madhav S."/>
            <person name="Lee Y.-H."/>
            <person name="Wang G.-L."/>
        </authorList>
    </citation>
    <scope>NUCLEOTIDE SEQUENCE</scope>
    <source>
        <strain evidence="2">AG1-IA WGL</strain>
    </source>
</reference>
<dbReference type="Proteomes" id="UP000602905">
    <property type="component" value="Unassembled WGS sequence"/>
</dbReference>
<protein>
    <submittedName>
        <fullName evidence="2">Uncharacterized protein</fullName>
    </submittedName>
</protein>
<evidence type="ECO:0000256" key="1">
    <source>
        <dbReference type="SAM" id="MobiDB-lite"/>
    </source>
</evidence>
<dbReference type="AlphaFoldDB" id="A0A8H7HQ66"/>
<feature type="non-terminal residue" evidence="2">
    <location>
        <position position="1"/>
    </location>
</feature>
<dbReference type="EMBL" id="JACYCD010000054">
    <property type="protein sequence ID" value="KAF8704527.1"/>
    <property type="molecule type" value="Genomic_DNA"/>
</dbReference>
<dbReference type="Gene3D" id="1.25.40.510">
    <property type="entry name" value="GLE1-like"/>
    <property type="match status" value="1"/>
</dbReference>
<gene>
    <name evidence="2" type="ORF">RHS03_05779</name>
</gene>
<feature type="region of interest" description="Disordered" evidence="1">
    <location>
        <begin position="56"/>
        <end position="122"/>
    </location>
</feature>
<evidence type="ECO:0000313" key="3">
    <source>
        <dbReference type="Proteomes" id="UP000602905"/>
    </source>
</evidence>
<accession>A0A8H7HQ66</accession>
<comment type="caution">
    <text evidence="2">The sequence shown here is derived from an EMBL/GenBank/DDBJ whole genome shotgun (WGS) entry which is preliminary data.</text>
</comment>